<comment type="pathway">
    <text evidence="3">Carbohydrate biosynthesis; gluconeogenesis.</text>
</comment>
<evidence type="ECO:0000313" key="13">
    <source>
        <dbReference type="Proteomes" id="UP000799440"/>
    </source>
</evidence>
<dbReference type="GO" id="GO:0030170">
    <property type="term" value="F:pyridoxal phosphate binding"/>
    <property type="evidence" value="ECO:0007669"/>
    <property type="project" value="InterPro"/>
</dbReference>
<comment type="catalytic activity">
    <reaction evidence="10">
        <text>L-serine = pyruvate + NH4(+)</text>
        <dbReference type="Rhea" id="RHEA:19169"/>
        <dbReference type="ChEBI" id="CHEBI:15361"/>
        <dbReference type="ChEBI" id="CHEBI:28938"/>
        <dbReference type="ChEBI" id="CHEBI:33384"/>
        <dbReference type="EC" id="4.3.1.17"/>
    </reaction>
</comment>
<evidence type="ECO:0000256" key="9">
    <source>
        <dbReference type="ARBA" id="ARBA00023239"/>
    </source>
</evidence>
<evidence type="ECO:0000256" key="1">
    <source>
        <dbReference type="ARBA" id="ARBA00001933"/>
    </source>
</evidence>
<evidence type="ECO:0000256" key="10">
    <source>
        <dbReference type="ARBA" id="ARBA00049406"/>
    </source>
</evidence>
<dbReference type="Pfam" id="PF00291">
    <property type="entry name" value="PALP"/>
    <property type="match status" value="1"/>
</dbReference>
<dbReference type="GO" id="GO:0006094">
    <property type="term" value="P:gluconeogenesis"/>
    <property type="evidence" value="ECO:0007669"/>
    <property type="project" value="UniProtKB-KW"/>
</dbReference>
<comment type="cofactor">
    <cofactor evidence="1">
        <name>pyridoxal 5'-phosphate</name>
        <dbReference type="ChEBI" id="CHEBI:597326"/>
    </cofactor>
</comment>
<keyword evidence="13" id="KW-1185">Reference proteome</keyword>
<dbReference type="GO" id="GO:0009097">
    <property type="term" value="P:isoleucine biosynthetic process"/>
    <property type="evidence" value="ECO:0007669"/>
    <property type="project" value="TreeGrafter"/>
</dbReference>
<dbReference type="PROSITE" id="PS00165">
    <property type="entry name" value="DEHYDRATASE_SER_THR"/>
    <property type="match status" value="1"/>
</dbReference>
<dbReference type="GO" id="GO:0005737">
    <property type="term" value="C:cytoplasm"/>
    <property type="evidence" value="ECO:0007669"/>
    <property type="project" value="UniProtKB-SubCell"/>
</dbReference>
<dbReference type="EC" id="4.3.1.17" evidence="5"/>
<dbReference type="SUPFAM" id="SSF53686">
    <property type="entry name" value="Tryptophan synthase beta subunit-like PLP-dependent enzymes"/>
    <property type="match status" value="1"/>
</dbReference>
<dbReference type="OrthoDB" id="7773036at2759"/>
<evidence type="ECO:0000259" key="11">
    <source>
        <dbReference type="Pfam" id="PF00291"/>
    </source>
</evidence>
<keyword evidence="7" id="KW-0963">Cytoplasm</keyword>
<dbReference type="InterPro" id="IPR050147">
    <property type="entry name" value="Ser/Thr_Dehydratase"/>
</dbReference>
<organism evidence="12 13">
    <name type="scientific">Sporormia fimetaria CBS 119925</name>
    <dbReference type="NCBI Taxonomy" id="1340428"/>
    <lineage>
        <taxon>Eukaryota</taxon>
        <taxon>Fungi</taxon>
        <taxon>Dikarya</taxon>
        <taxon>Ascomycota</taxon>
        <taxon>Pezizomycotina</taxon>
        <taxon>Dothideomycetes</taxon>
        <taxon>Pleosporomycetidae</taxon>
        <taxon>Pleosporales</taxon>
        <taxon>Sporormiaceae</taxon>
        <taxon>Sporormia</taxon>
    </lineage>
</organism>
<evidence type="ECO:0000256" key="4">
    <source>
        <dbReference type="ARBA" id="ARBA00010869"/>
    </source>
</evidence>
<accession>A0A6A6VIP7</accession>
<dbReference type="GO" id="GO:0004794">
    <property type="term" value="F:threonine deaminase activity"/>
    <property type="evidence" value="ECO:0007669"/>
    <property type="project" value="TreeGrafter"/>
</dbReference>
<dbReference type="FunFam" id="3.40.50.1100:FF:000040">
    <property type="entry name" value="L-serine dehydratase, putative"/>
    <property type="match status" value="1"/>
</dbReference>
<evidence type="ECO:0000256" key="3">
    <source>
        <dbReference type="ARBA" id="ARBA00004742"/>
    </source>
</evidence>
<dbReference type="InterPro" id="IPR036052">
    <property type="entry name" value="TrpB-like_PALP_sf"/>
</dbReference>
<dbReference type="PANTHER" id="PTHR48078:SF2">
    <property type="entry name" value="CATABOLIC L-SERINE_THREONINE DEHYDRATASE"/>
    <property type="match status" value="1"/>
</dbReference>
<dbReference type="InterPro" id="IPR001926">
    <property type="entry name" value="TrpB-like_PALP"/>
</dbReference>
<dbReference type="Proteomes" id="UP000799440">
    <property type="component" value="Unassembled WGS sequence"/>
</dbReference>
<comment type="subcellular location">
    <subcellularLocation>
        <location evidence="2">Cytoplasm</location>
    </subcellularLocation>
</comment>
<evidence type="ECO:0000256" key="7">
    <source>
        <dbReference type="ARBA" id="ARBA00022490"/>
    </source>
</evidence>
<evidence type="ECO:0000256" key="2">
    <source>
        <dbReference type="ARBA" id="ARBA00004496"/>
    </source>
</evidence>
<dbReference type="AlphaFoldDB" id="A0A6A6VIP7"/>
<feature type="domain" description="Tryptophan synthase beta chain-like PALP" evidence="11">
    <location>
        <begin position="28"/>
        <end position="335"/>
    </location>
</feature>
<dbReference type="GO" id="GO:0003941">
    <property type="term" value="F:L-serine ammonia-lyase activity"/>
    <property type="evidence" value="ECO:0007669"/>
    <property type="project" value="UniProtKB-EC"/>
</dbReference>
<name>A0A6A6VIP7_9PLEO</name>
<keyword evidence="9" id="KW-0456">Lyase</keyword>
<reference evidence="12" key="1">
    <citation type="journal article" date="2020" name="Stud. Mycol.">
        <title>101 Dothideomycetes genomes: a test case for predicting lifestyles and emergence of pathogens.</title>
        <authorList>
            <person name="Haridas S."/>
            <person name="Albert R."/>
            <person name="Binder M."/>
            <person name="Bloem J."/>
            <person name="Labutti K."/>
            <person name="Salamov A."/>
            <person name="Andreopoulos B."/>
            <person name="Baker S."/>
            <person name="Barry K."/>
            <person name="Bills G."/>
            <person name="Bluhm B."/>
            <person name="Cannon C."/>
            <person name="Castanera R."/>
            <person name="Culley D."/>
            <person name="Daum C."/>
            <person name="Ezra D."/>
            <person name="Gonzalez J."/>
            <person name="Henrissat B."/>
            <person name="Kuo A."/>
            <person name="Liang C."/>
            <person name="Lipzen A."/>
            <person name="Lutzoni F."/>
            <person name="Magnuson J."/>
            <person name="Mondo S."/>
            <person name="Nolan M."/>
            <person name="Ohm R."/>
            <person name="Pangilinan J."/>
            <person name="Park H.-J."/>
            <person name="Ramirez L."/>
            <person name="Alfaro M."/>
            <person name="Sun H."/>
            <person name="Tritt A."/>
            <person name="Yoshinaga Y."/>
            <person name="Zwiers L.-H."/>
            <person name="Turgeon B."/>
            <person name="Goodwin S."/>
            <person name="Spatafora J."/>
            <person name="Crous P."/>
            <person name="Grigoriev I."/>
        </authorList>
    </citation>
    <scope>NUCLEOTIDE SEQUENCE</scope>
    <source>
        <strain evidence="12">CBS 119925</strain>
    </source>
</reference>
<comment type="similarity">
    <text evidence="4">Belongs to the serine/threonine dehydratase family.</text>
</comment>
<dbReference type="InterPro" id="IPR000634">
    <property type="entry name" value="Ser/Thr_deHydtase_PyrdxlP-BS"/>
</dbReference>
<dbReference type="Gene3D" id="3.40.50.1100">
    <property type="match status" value="2"/>
</dbReference>
<dbReference type="EMBL" id="MU006565">
    <property type="protein sequence ID" value="KAF2750023.1"/>
    <property type="molecule type" value="Genomic_DNA"/>
</dbReference>
<evidence type="ECO:0000256" key="8">
    <source>
        <dbReference type="ARBA" id="ARBA00022898"/>
    </source>
</evidence>
<proteinExistence type="inferred from homology"/>
<dbReference type="GO" id="GO:0006567">
    <property type="term" value="P:L-threonine catabolic process"/>
    <property type="evidence" value="ECO:0007669"/>
    <property type="project" value="TreeGrafter"/>
</dbReference>
<dbReference type="GO" id="GO:0006565">
    <property type="term" value="P:L-serine catabolic process"/>
    <property type="evidence" value="ECO:0007669"/>
    <property type="project" value="TreeGrafter"/>
</dbReference>
<protein>
    <recommendedName>
        <fullName evidence="5">L-serine ammonia-lyase</fullName>
        <ecNumber evidence="5">4.3.1.17</ecNumber>
    </recommendedName>
</protein>
<keyword evidence="8" id="KW-0663">Pyridoxal phosphate</keyword>
<dbReference type="PANTHER" id="PTHR48078">
    <property type="entry name" value="THREONINE DEHYDRATASE, MITOCHONDRIAL-RELATED"/>
    <property type="match status" value="1"/>
</dbReference>
<evidence type="ECO:0000256" key="5">
    <source>
        <dbReference type="ARBA" id="ARBA00012093"/>
    </source>
</evidence>
<keyword evidence="6" id="KW-0312">Gluconeogenesis</keyword>
<evidence type="ECO:0000313" key="12">
    <source>
        <dbReference type="EMBL" id="KAF2750023.1"/>
    </source>
</evidence>
<gene>
    <name evidence="12" type="ORF">M011DRAFT_524611</name>
</gene>
<sequence>MTVSVQQNGYQHGNGHHARVKAARPWVETPLRESYALSQAAGCRVFLKLENLQPSGSFKSRGLGHYIQCRLAELPSDVQPHIFCSSGGNAGLAAVHASRTLGLPCTVVVPVSTKSMMVAKLRAAGAYDVLQFGASWQEADAFLREEVMPKSPLPPIYAPPFDHPDIWTGNSTLIPEIYNQMPPNSSPSTIICSIGGGGLFNGVMQALDDEFPSSSPYSQPPTVLAVETLGADSLAASVRAGKLARLDSITSGATSLGCRQVTRETYAYAQRKNVKSVVLTDEEAKMACWRLADDERLMVELACGVNVALCYDGRLERVLGRRVDRDECVVIVLCGGSGVTVDLLEEWKRETAALGLVKGAGEKVEKGVFVGKGVMNGVKNREAVPSEVSMPVSVL</sequence>
<evidence type="ECO:0000256" key="6">
    <source>
        <dbReference type="ARBA" id="ARBA00022432"/>
    </source>
</evidence>